<dbReference type="GeneID" id="28735905"/>
<evidence type="ECO:0000313" key="10">
    <source>
        <dbReference type="EMBL" id="KPI37583.1"/>
    </source>
</evidence>
<dbReference type="PANTHER" id="PTHR31845:SF39">
    <property type="entry name" value="TRANSCRIPTION FACTOR PBCR-RELATED"/>
    <property type="match status" value="1"/>
</dbReference>
<dbReference type="GO" id="GO:0000981">
    <property type="term" value="F:DNA-binding transcription factor activity, RNA polymerase II-specific"/>
    <property type="evidence" value="ECO:0007669"/>
    <property type="project" value="InterPro"/>
</dbReference>
<feature type="compositionally biased region" description="Low complexity" evidence="8">
    <location>
        <begin position="751"/>
        <end position="760"/>
    </location>
</feature>
<keyword evidence="3" id="KW-0862">Zinc</keyword>
<feature type="region of interest" description="Disordered" evidence="8">
    <location>
        <begin position="1"/>
        <end position="86"/>
    </location>
</feature>
<dbReference type="Proteomes" id="UP000038010">
    <property type="component" value="Unassembled WGS sequence"/>
</dbReference>
<dbReference type="FunFam" id="4.10.240.10:FF:000003">
    <property type="entry name" value="C6 transcription factor (Leu3)"/>
    <property type="match status" value="1"/>
</dbReference>
<gene>
    <name evidence="10" type="ORF">AB675_3929</name>
</gene>
<comment type="subcellular location">
    <subcellularLocation>
        <location evidence="1">Nucleus</location>
    </subcellularLocation>
</comment>
<feature type="region of interest" description="Disordered" evidence="8">
    <location>
        <begin position="156"/>
        <end position="206"/>
    </location>
</feature>
<evidence type="ECO:0000256" key="3">
    <source>
        <dbReference type="ARBA" id="ARBA00022833"/>
    </source>
</evidence>
<accession>A0A0N1NXU5</accession>
<evidence type="ECO:0000256" key="4">
    <source>
        <dbReference type="ARBA" id="ARBA00023015"/>
    </source>
</evidence>
<dbReference type="PANTHER" id="PTHR31845">
    <property type="entry name" value="FINGER DOMAIN PROTEIN, PUTATIVE-RELATED"/>
    <property type="match status" value="1"/>
</dbReference>
<dbReference type="SUPFAM" id="SSF57701">
    <property type="entry name" value="Zn2/Cys6 DNA-binding domain"/>
    <property type="match status" value="1"/>
</dbReference>
<dbReference type="SMART" id="SM00066">
    <property type="entry name" value="GAL4"/>
    <property type="match status" value="1"/>
</dbReference>
<dbReference type="InterPro" id="IPR007219">
    <property type="entry name" value="XnlR_reg_dom"/>
</dbReference>
<evidence type="ECO:0000256" key="1">
    <source>
        <dbReference type="ARBA" id="ARBA00004123"/>
    </source>
</evidence>
<dbReference type="PROSITE" id="PS50048">
    <property type="entry name" value="ZN2_CY6_FUNGAL_2"/>
    <property type="match status" value="1"/>
</dbReference>
<dbReference type="GO" id="GO:0008270">
    <property type="term" value="F:zinc ion binding"/>
    <property type="evidence" value="ECO:0007669"/>
    <property type="project" value="InterPro"/>
</dbReference>
<proteinExistence type="predicted"/>
<keyword evidence="6" id="KW-0804">Transcription</keyword>
<dbReference type="PROSITE" id="PS00463">
    <property type="entry name" value="ZN2_CY6_FUNGAL_1"/>
    <property type="match status" value="1"/>
</dbReference>
<feature type="compositionally biased region" description="Polar residues" evidence="8">
    <location>
        <begin position="58"/>
        <end position="67"/>
    </location>
</feature>
<evidence type="ECO:0000313" key="11">
    <source>
        <dbReference type="Proteomes" id="UP000038010"/>
    </source>
</evidence>
<comment type="caution">
    <text evidence="10">The sequence shown here is derived from an EMBL/GenBank/DDBJ whole genome shotgun (WGS) entry which is preliminary data.</text>
</comment>
<dbReference type="CDD" id="cd00067">
    <property type="entry name" value="GAL4"/>
    <property type="match status" value="1"/>
</dbReference>
<name>A0A0N1NXU5_9EURO</name>
<evidence type="ECO:0000256" key="5">
    <source>
        <dbReference type="ARBA" id="ARBA00023125"/>
    </source>
</evidence>
<dbReference type="Pfam" id="PF00172">
    <property type="entry name" value="Zn_clus"/>
    <property type="match status" value="1"/>
</dbReference>
<dbReference type="Gene3D" id="4.10.240.10">
    <property type="entry name" value="Zn(2)-C6 fungal-type DNA-binding domain"/>
    <property type="match status" value="1"/>
</dbReference>
<evidence type="ECO:0000256" key="8">
    <source>
        <dbReference type="SAM" id="MobiDB-lite"/>
    </source>
</evidence>
<evidence type="ECO:0000256" key="7">
    <source>
        <dbReference type="ARBA" id="ARBA00023242"/>
    </source>
</evidence>
<feature type="compositionally biased region" description="Polar residues" evidence="8">
    <location>
        <begin position="1"/>
        <end position="20"/>
    </location>
</feature>
<keyword evidence="11" id="KW-1185">Reference proteome</keyword>
<keyword evidence="7" id="KW-0539">Nucleus</keyword>
<evidence type="ECO:0000256" key="6">
    <source>
        <dbReference type="ARBA" id="ARBA00023163"/>
    </source>
</evidence>
<dbReference type="EMBL" id="LFJN01000023">
    <property type="protein sequence ID" value="KPI37583.1"/>
    <property type="molecule type" value="Genomic_DNA"/>
</dbReference>
<keyword evidence="2" id="KW-0479">Metal-binding</keyword>
<feature type="compositionally biased region" description="Pro residues" evidence="8">
    <location>
        <begin position="724"/>
        <end position="733"/>
    </location>
</feature>
<keyword evidence="4" id="KW-0805">Transcription regulation</keyword>
<dbReference type="GO" id="GO:0001216">
    <property type="term" value="F:DNA-binding transcription activator activity"/>
    <property type="evidence" value="ECO:0007669"/>
    <property type="project" value="UniProtKB-ARBA"/>
</dbReference>
<reference evidence="10 11" key="1">
    <citation type="submission" date="2015-06" db="EMBL/GenBank/DDBJ databases">
        <title>Draft genome of the ant-associated black yeast Phialophora attae CBS 131958.</title>
        <authorList>
            <person name="Moreno L.F."/>
            <person name="Stielow B.J."/>
            <person name="de Hoog S."/>
            <person name="Vicente V.A."/>
            <person name="Weiss V.A."/>
            <person name="de Vries M."/>
            <person name="Cruz L.M."/>
            <person name="Souza E.M."/>
        </authorList>
    </citation>
    <scope>NUCLEOTIDE SEQUENCE [LARGE SCALE GENOMIC DNA]</scope>
    <source>
        <strain evidence="10 11">CBS 131958</strain>
    </source>
</reference>
<dbReference type="InterPro" id="IPR036864">
    <property type="entry name" value="Zn2-C6_fun-type_DNA-bd_sf"/>
</dbReference>
<dbReference type="GO" id="GO:0000976">
    <property type="term" value="F:transcription cis-regulatory region binding"/>
    <property type="evidence" value="ECO:0007669"/>
    <property type="project" value="TreeGrafter"/>
</dbReference>
<dbReference type="Pfam" id="PF04082">
    <property type="entry name" value="Fungal_trans"/>
    <property type="match status" value="1"/>
</dbReference>
<dbReference type="VEuPathDB" id="FungiDB:AB675_3929"/>
<feature type="compositionally biased region" description="Polar residues" evidence="8">
    <location>
        <begin position="34"/>
        <end position="51"/>
    </location>
</feature>
<dbReference type="RefSeq" id="XP_017997546.1">
    <property type="nucleotide sequence ID" value="XM_018144025.1"/>
</dbReference>
<evidence type="ECO:0000259" key="9">
    <source>
        <dbReference type="PROSITE" id="PS50048"/>
    </source>
</evidence>
<evidence type="ECO:0000256" key="2">
    <source>
        <dbReference type="ARBA" id="ARBA00022723"/>
    </source>
</evidence>
<dbReference type="InterPro" id="IPR051089">
    <property type="entry name" value="prtT"/>
</dbReference>
<organism evidence="10 11">
    <name type="scientific">Cyphellophora attinorum</name>
    <dbReference type="NCBI Taxonomy" id="1664694"/>
    <lineage>
        <taxon>Eukaryota</taxon>
        <taxon>Fungi</taxon>
        <taxon>Dikarya</taxon>
        <taxon>Ascomycota</taxon>
        <taxon>Pezizomycotina</taxon>
        <taxon>Eurotiomycetes</taxon>
        <taxon>Chaetothyriomycetidae</taxon>
        <taxon>Chaetothyriales</taxon>
        <taxon>Cyphellophoraceae</taxon>
        <taxon>Cyphellophora</taxon>
    </lineage>
</organism>
<feature type="compositionally biased region" description="Polar residues" evidence="8">
    <location>
        <begin position="689"/>
        <end position="716"/>
    </location>
</feature>
<dbReference type="GO" id="GO:0006351">
    <property type="term" value="P:DNA-templated transcription"/>
    <property type="evidence" value="ECO:0007669"/>
    <property type="project" value="InterPro"/>
</dbReference>
<feature type="domain" description="Zn(2)-C6 fungal-type" evidence="9">
    <location>
        <begin position="89"/>
        <end position="123"/>
    </location>
</feature>
<dbReference type="AlphaFoldDB" id="A0A0N1NXU5"/>
<keyword evidence="5" id="KW-0238">DNA-binding</keyword>
<dbReference type="OrthoDB" id="8062037at2759"/>
<sequence length="870" mass="97148">MATTVNSNIDPALQQRSPLTSPREARHAYPNPNGPSYSPVQPIQPSPNSFQGLPPTPTYYNKPSQDSPEQDASPRGDPSDPNDIKRPRACEACRGLKVKCEFDDNVNPDVCKRCTKAGRQCIVTAPSRKRQKKTDSRVAELEKKIDALTATLAAQGHSEADIHHSAAHGGLPQSRPPPYSEPWPQGHPQAHPQMYPSPQNASQGVKRKIEADHDYFGGELKRSQQAAAFKASPAPVHIPPYSREPSIKQDYEDSQWQNVDVISIGLIDEATAKRCFERYVNEMSPHLPIVVFPAGTVWDQIRRDRPILFLGVLAVASGTIRNDLQQKLLSKLTRILGDRIVHRGEKSLEIVQTIQCITTFYQPPEKYEELNFNQLIHIAAVMALDLGMGKRFKKTDMALWKGYADARSKSHDPASAETRRCWLGCYFMCCNSAMSLRRPLLVRWSNYADECINMLQSAEDAAPTDPWLCFLVRGQHIVEDIGLEFSMDDPASQVSLTDHKTQYHLKAFERQLEEWCNSATPEMKKQPIMRHMMGIINLYMHEIAMHHNHNIDDFKPPFNATPIDGPPDPDFVTPAHIESLTTCMKSVHDVFEAFLSMDVQQLRSLPTLFFVRNSYAAVALIKMYTAVSAKGSKFGSIISIEDLKVDYYLDRMVDRLANTAEGHMCKVAQKFTIIFTMLRQWHVRRTDHSNSSNPVSRQRTPLPNPASQRRASANTGPQQQQPQPYLPGHPPPMSSWTGHPQQIPPPHHGPPHGQQHSHAPQGPPRSGLQMLSDAAMNPAVPPQQQLGPHQTPPQQQPQWLPPLNTMPPPPGMPNDMLNPGGYPMNMGEFPDLDLNMMAYGFGDEFVAMGYGVGMGMGGLEGGPGQNGWNF</sequence>
<feature type="region of interest" description="Disordered" evidence="8">
    <location>
        <begin position="686"/>
        <end position="818"/>
    </location>
</feature>
<dbReference type="GO" id="GO:0005634">
    <property type="term" value="C:nucleus"/>
    <property type="evidence" value="ECO:0007669"/>
    <property type="project" value="UniProtKB-SubCell"/>
</dbReference>
<protein>
    <recommendedName>
        <fullName evidence="9">Zn(2)-C6 fungal-type domain-containing protein</fullName>
    </recommendedName>
</protein>
<dbReference type="InterPro" id="IPR001138">
    <property type="entry name" value="Zn2Cys6_DnaBD"/>
</dbReference>
<dbReference type="STRING" id="1664694.A0A0N1NXU5"/>
<feature type="compositionally biased region" description="Basic and acidic residues" evidence="8">
    <location>
        <begin position="72"/>
        <end position="86"/>
    </location>
</feature>
<dbReference type="CDD" id="cd12148">
    <property type="entry name" value="fungal_TF_MHR"/>
    <property type="match status" value="1"/>
</dbReference>